<proteinExistence type="predicted"/>
<sequence>MAEGAQSAQPAFPPEPRWPSAMGLIAVGGLQLALPSHLVFGPAWLVLTIVCVLAAATTTLHHTGRHDASRIGGYLLSTVVTLAMISSLGLLVAGLPSHRDSAQDLLYAATGLWISNILVFASWYWRLDGGGPSERHRRKTHNAGSFLFPQMTMSPESRAAAGLKYWRPGFVDYLFLAFNTSTALSPTDVPVLSRWAKGMMMVQAMISLSTIVILAGRAVNVL</sequence>
<feature type="transmembrane region" description="Helical" evidence="1">
    <location>
        <begin position="39"/>
        <end position="60"/>
    </location>
</feature>
<dbReference type="RefSeq" id="WP_194451013.1">
    <property type="nucleotide sequence ID" value="NZ_CP063849.1"/>
</dbReference>
<keyword evidence="3" id="KW-1185">Reference proteome</keyword>
<evidence type="ECO:0000256" key="1">
    <source>
        <dbReference type="SAM" id="Phobius"/>
    </source>
</evidence>
<keyword evidence="1" id="KW-0472">Membrane</keyword>
<keyword evidence="1" id="KW-0812">Transmembrane</keyword>
<accession>A0A7S7NTD1</accession>
<gene>
    <name evidence="2" type="ORF">IRI77_05180</name>
</gene>
<evidence type="ECO:0000313" key="2">
    <source>
        <dbReference type="EMBL" id="QOY89351.1"/>
    </source>
</evidence>
<dbReference type="Proteomes" id="UP000593892">
    <property type="component" value="Chromosome"/>
</dbReference>
<reference evidence="2 3" key="1">
    <citation type="submission" date="2020-10" db="EMBL/GenBank/DDBJ databases">
        <title>Complete genome sequence of Paludibaculum fermentans P105T, a facultatively anaerobic acidobacterium capable of dissimilatory Fe(III) reduction.</title>
        <authorList>
            <person name="Dedysh S.N."/>
            <person name="Beletsky A.V."/>
            <person name="Kulichevskaya I.S."/>
            <person name="Mardanov A.V."/>
            <person name="Ravin N.V."/>
        </authorList>
    </citation>
    <scope>NUCLEOTIDE SEQUENCE [LARGE SCALE GENOMIC DNA]</scope>
    <source>
        <strain evidence="2 3">P105</strain>
    </source>
</reference>
<feature type="transmembrane region" description="Helical" evidence="1">
    <location>
        <begin position="105"/>
        <end position="125"/>
    </location>
</feature>
<feature type="transmembrane region" description="Helical" evidence="1">
    <location>
        <begin position="72"/>
        <end position="93"/>
    </location>
</feature>
<dbReference type="KEGG" id="pfer:IRI77_05180"/>
<dbReference type="AlphaFoldDB" id="A0A7S7NTD1"/>
<protein>
    <submittedName>
        <fullName evidence="2">DUF1345 domain-containing protein</fullName>
    </submittedName>
</protein>
<dbReference type="EMBL" id="CP063849">
    <property type="protein sequence ID" value="QOY89351.1"/>
    <property type="molecule type" value="Genomic_DNA"/>
</dbReference>
<keyword evidence="1" id="KW-1133">Transmembrane helix</keyword>
<feature type="transmembrane region" description="Helical" evidence="1">
    <location>
        <begin position="200"/>
        <end position="219"/>
    </location>
</feature>
<organism evidence="2 3">
    <name type="scientific">Paludibaculum fermentans</name>
    <dbReference type="NCBI Taxonomy" id="1473598"/>
    <lineage>
        <taxon>Bacteria</taxon>
        <taxon>Pseudomonadati</taxon>
        <taxon>Acidobacteriota</taxon>
        <taxon>Terriglobia</taxon>
        <taxon>Bryobacterales</taxon>
        <taxon>Bryobacteraceae</taxon>
        <taxon>Paludibaculum</taxon>
    </lineage>
</organism>
<name>A0A7S7NTD1_PALFE</name>
<evidence type="ECO:0000313" key="3">
    <source>
        <dbReference type="Proteomes" id="UP000593892"/>
    </source>
</evidence>